<proteinExistence type="predicted"/>
<reference evidence="1 2" key="1">
    <citation type="journal article" date="2018" name="Front. Plant Sci.">
        <title>Red Clover (Trifolium pratense) and Zigzag Clover (T. medium) - A Picture of Genomic Similarities and Differences.</title>
        <authorList>
            <person name="Dluhosova J."/>
            <person name="Istvanek J."/>
            <person name="Nedelnik J."/>
            <person name="Repkova J."/>
        </authorList>
    </citation>
    <scope>NUCLEOTIDE SEQUENCE [LARGE SCALE GENOMIC DNA]</scope>
    <source>
        <strain evidence="2">cv. 10/8</strain>
        <tissue evidence="1">Leaf</tissue>
    </source>
</reference>
<feature type="non-terminal residue" evidence="1">
    <location>
        <position position="36"/>
    </location>
</feature>
<evidence type="ECO:0000313" key="2">
    <source>
        <dbReference type="Proteomes" id="UP000265520"/>
    </source>
</evidence>
<name>A0A392S363_9FABA</name>
<keyword evidence="2" id="KW-1185">Reference proteome</keyword>
<dbReference type="EMBL" id="LXQA010307112">
    <property type="protein sequence ID" value="MCI42644.1"/>
    <property type="molecule type" value="Genomic_DNA"/>
</dbReference>
<dbReference type="AlphaFoldDB" id="A0A392S363"/>
<comment type="caution">
    <text evidence="1">The sequence shown here is derived from an EMBL/GenBank/DDBJ whole genome shotgun (WGS) entry which is preliminary data.</text>
</comment>
<accession>A0A392S363</accession>
<protein>
    <submittedName>
        <fullName evidence="1">Uncharacterized protein</fullName>
    </submittedName>
</protein>
<sequence length="36" mass="3737">MVEVAIIIPVIEAVTPTGIIIVEEPLPPTVLVVDVG</sequence>
<organism evidence="1 2">
    <name type="scientific">Trifolium medium</name>
    <dbReference type="NCBI Taxonomy" id="97028"/>
    <lineage>
        <taxon>Eukaryota</taxon>
        <taxon>Viridiplantae</taxon>
        <taxon>Streptophyta</taxon>
        <taxon>Embryophyta</taxon>
        <taxon>Tracheophyta</taxon>
        <taxon>Spermatophyta</taxon>
        <taxon>Magnoliopsida</taxon>
        <taxon>eudicotyledons</taxon>
        <taxon>Gunneridae</taxon>
        <taxon>Pentapetalae</taxon>
        <taxon>rosids</taxon>
        <taxon>fabids</taxon>
        <taxon>Fabales</taxon>
        <taxon>Fabaceae</taxon>
        <taxon>Papilionoideae</taxon>
        <taxon>50 kb inversion clade</taxon>
        <taxon>NPAAA clade</taxon>
        <taxon>Hologalegina</taxon>
        <taxon>IRL clade</taxon>
        <taxon>Trifolieae</taxon>
        <taxon>Trifolium</taxon>
    </lineage>
</organism>
<dbReference type="Proteomes" id="UP000265520">
    <property type="component" value="Unassembled WGS sequence"/>
</dbReference>
<evidence type="ECO:0000313" key="1">
    <source>
        <dbReference type="EMBL" id="MCI42644.1"/>
    </source>
</evidence>